<name>A0A8X6UEH5_NEPPI</name>
<keyword evidence="2" id="KW-1185">Reference proteome</keyword>
<gene>
    <name evidence="1" type="ORF">NPIL_221091</name>
</gene>
<evidence type="ECO:0000313" key="1">
    <source>
        <dbReference type="EMBL" id="GFU06213.1"/>
    </source>
</evidence>
<dbReference type="AlphaFoldDB" id="A0A8X6UEH5"/>
<sequence>MANFKKWDNLKCLVNAYNFTGDIAPQWYVNCEDEVSSSLT</sequence>
<dbReference type="Proteomes" id="UP000887013">
    <property type="component" value="Unassembled WGS sequence"/>
</dbReference>
<proteinExistence type="predicted"/>
<protein>
    <submittedName>
        <fullName evidence="1">Uncharacterized protein</fullName>
    </submittedName>
</protein>
<organism evidence="1 2">
    <name type="scientific">Nephila pilipes</name>
    <name type="common">Giant wood spider</name>
    <name type="synonym">Nephila maculata</name>
    <dbReference type="NCBI Taxonomy" id="299642"/>
    <lineage>
        <taxon>Eukaryota</taxon>
        <taxon>Metazoa</taxon>
        <taxon>Ecdysozoa</taxon>
        <taxon>Arthropoda</taxon>
        <taxon>Chelicerata</taxon>
        <taxon>Arachnida</taxon>
        <taxon>Araneae</taxon>
        <taxon>Araneomorphae</taxon>
        <taxon>Entelegynae</taxon>
        <taxon>Araneoidea</taxon>
        <taxon>Nephilidae</taxon>
        <taxon>Nephila</taxon>
    </lineage>
</organism>
<comment type="caution">
    <text evidence="1">The sequence shown here is derived from an EMBL/GenBank/DDBJ whole genome shotgun (WGS) entry which is preliminary data.</text>
</comment>
<accession>A0A8X6UEH5</accession>
<feature type="non-terminal residue" evidence="1">
    <location>
        <position position="40"/>
    </location>
</feature>
<evidence type="ECO:0000313" key="2">
    <source>
        <dbReference type="Proteomes" id="UP000887013"/>
    </source>
</evidence>
<reference evidence="1" key="1">
    <citation type="submission" date="2020-08" db="EMBL/GenBank/DDBJ databases">
        <title>Multicomponent nature underlies the extraordinary mechanical properties of spider dragline silk.</title>
        <authorList>
            <person name="Kono N."/>
            <person name="Nakamura H."/>
            <person name="Mori M."/>
            <person name="Yoshida Y."/>
            <person name="Ohtoshi R."/>
            <person name="Malay A.D."/>
            <person name="Moran D.A.P."/>
            <person name="Tomita M."/>
            <person name="Numata K."/>
            <person name="Arakawa K."/>
        </authorList>
    </citation>
    <scope>NUCLEOTIDE SEQUENCE</scope>
</reference>
<dbReference type="EMBL" id="BMAW01077402">
    <property type="protein sequence ID" value="GFU06213.1"/>
    <property type="molecule type" value="Genomic_DNA"/>
</dbReference>